<keyword evidence="1" id="KW-0472">Membrane</keyword>
<evidence type="ECO:0000256" key="1">
    <source>
        <dbReference type="SAM" id="Phobius"/>
    </source>
</evidence>
<evidence type="ECO:0000313" key="2">
    <source>
        <dbReference type="EMBL" id="CAD7042147.1"/>
    </source>
</evidence>
<gene>
    <name evidence="2" type="ORF">REJC140_01099</name>
</gene>
<name>A0ABN7JUD9_9HYPH</name>
<feature type="transmembrane region" description="Helical" evidence="1">
    <location>
        <begin position="109"/>
        <end position="132"/>
    </location>
</feature>
<proteinExistence type="predicted"/>
<keyword evidence="1" id="KW-0812">Transmembrane</keyword>
<protein>
    <recommendedName>
        <fullName evidence="4">DUF3426 domain-containing protein</fullName>
    </recommendedName>
</protein>
<keyword evidence="1" id="KW-1133">Transmembrane helix</keyword>
<dbReference type="Proteomes" id="UP000606921">
    <property type="component" value="Unassembled WGS sequence"/>
</dbReference>
<comment type="caution">
    <text evidence="2">The sequence shown here is derived from an EMBL/GenBank/DDBJ whole genome shotgun (WGS) entry which is preliminary data.</text>
</comment>
<evidence type="ECO:0000313" key="3">
    <source>
        <dbReference type="Proteomes" id="UP000606921"/>
    </source>
</evidence>
<sequence>MPSFPTSGSAALQGLTNKGPEREWMTVIDILPPEQRSVRVRVAHPAAGNVADASFVTIPRTVRRSASTRNQQRRPLRLTDFRSLRDWIDLIGAGMAAAERRLMRLSADFFAAVVAVIFIAVFGLAGGFSLFLEDAAPAQAPGLDLTHVNLTSQDADGMGALLITGIIKNNGDQRLEVPAVHADLVTEGATVAGAVIQPPVATMEGGHSHGFSARIRHPGGKMPELRLSFASPDASAP</sequence>
<accession>A0ABN7JUD9</accession>
<organism evidence="2 3">
    <name type="scientific">Pseudorhizobium endolithicum</name>
    <dbReference type="NCBI Taxonomy" id="1191678"/>
    <lineage>
        <taxon>Bacteria</taxon>
        <taxon>Pseudomonadati</taxon>
        <taxon>Pseudomonadota</taxon>
        <taxon>Alphaproteobacteria</taxon>
        <taxon>Hyphomicrobiales</taxon>
        <taxon>Rhizobiaceae</taxon>
        <taxon>Rhizobium/Agrobacterium group</taxon>
        <taxon>Pseudorhizobium</taxon>
    </lineage>
</organism>
<reference evidence="2 3" key="1">
    <citation type="submission" date="2020-11" db="EMBL/GenBank/DDBJ databases">
        <authorList>
            <person name="Lassalle F."/>
        </authorList>
    </citation>
    <scope>NUCLEOTIDE SEQUENCE [LARGE SCALE GENOMIC DNA]</scope>
    <source>
        <strain evidence="2 3">JC140</strain>
    </source>
</reference>
<keyword evidence="3" id="KW-1185">Reference proteome</keyword>
<evidence type="ECO:0008006" key="4">
    <source>
        <dbReference type="Google" id="ProtNLM"/>
    </source>
</evidence>
<dbReference type="EMBL" id="CABFWF030000012">
    <property type="protein sequence ID" value="CAD7042147.1"/>
    <property type="molecule type" value="Genomic_DNA"/>
</dbReference>